<sequence length="431" mass="48287">MITVRLRSADGKPLVFEMDKNSTVADLVTRGLQELNIEPVEFVDAYINDQPLPANDLLKTHQEDDDTALAVRLGLPNEILCKYTQAVAALSSDNDSFTPTKERNTPAQTVFTYLQPLMDFLKPPNRPEQSEYITPEDVDVVKVISMFQIQEMTETLQFPGTELRELPQISMLWLDAITRAQYSAFSECRSRTVIEAFLIPALAIVNTGADYSNYRPTGTPNLVPQPLAALSLVPEAKLITDVEYAFNSKAKTIYHINGRVGWGIGAYNVTARGIKLLVAIEAKPPINWGKAQGELLLHMATIQNDRKAKGQRLTPIYGFCSDGDIYLFAILHENSKYQFSQPLRTASYRDRCTVFSNMVYIFEQAKATAANICGLPEWKLSNTPLPRRPLEVLLKQAHERRAPTHWHLLDHWNTRALIINADVGSNAEVGA</sequence>
<accession>A0A5N6V2C0</accession>
<proteinExistence type="predicted"/>
<evidence type="ECO:0000313" key="1">
    <source>
        <dbReference type="EMBL" id="KAE8165092.1"/>
    </source>
</evidence>
<reference evidence="1 2" key="1">
    <citation type="submission" date="2019-04" db="EMBL/GenBank/DDBJ databases">
        <title>Friends and foes A comparative genomics study of 23 Aspergillus species from section Flavi.</title>
        <authorList>
            <consortium name="DOE Joint Genome Institute"/>
            <person name="Kjaerbolling I."/>
            <person name="Vesth T."/>
            <person name="Frisvad J.C."/>
            <person name="Nybo J.L."/>
            <person name="Theobald S."/>
            <person name="Kildgaard S."/>
            <person name="Isbrandt T."/>
            <person name="Kuo A."/>
            <person name="Sato A."/>
            <person name="Lyhne E.K."/>
            <person name="Kogle M.E."/>
            <person name="Wiebenga A."/>
            <person name="Kun R.S."/>
            <person name="Lubbers R.J."/>
            <person name="Makela M.R."/>
            <person name="Barry K."/>
            <person name="Chovatia M."/>
            <person name="Clum A."/>
            <person name="Daum C."/>
            <person name="Haridas S."/>
            <person name="He G."/>
            <person name="LaButti K."/>
            <person name="Lipzen A."/>
            <person name="Mondo S."/>
            <person name="Riley R."/>
            <person name="Salamov A."/>
            <person name="Simmons B.A."/>
            <person name="Magnuson J.K."/>
            <person name="Henrissat B."/>
            <person name="Mortensen U.H."/>
            <person name="Larsen T.O."/>
            <person name="Devries R.P."/>
            <person name="Grigoriev I.V."/>
            <person name="Machida M."/>
            <person name="Baker S.E."/>
            <person name="Andersen M.R."/>
        </authorList>
    </citation>
    <scope>NUCLEOTIDE SEQUENCE [LARGE SCALE GENOMIC DNA]</scope>
    <source>
        <strain evidence="1 2">CBS 117626</strain>
    </source>
</reference>
<gene>
    <name evidence="1" type="ORF">BDV40DRAFT_297942</name>
</gene>
<keyword evidence="2" id="KW-1185">Reference proteome</keyword>
<organism evidence="1 2">
    <name type="scientific">Aspergillus tamarii</name>
    <dbReference type="NCBI Taxonomy" id="41984"/>
    <lineage>
        <taxon>Eukaryota</taxon>
        <taxon>Fungi</taxon>
        <taxon>Dikarya</taxon>
        <taxon>Ascomycota</taxon>
        <taxon>Pezizomycotina</taxon>
        <taxon>Eurotiomycetes</taxon>
        <taxon>Eurotiomycetidae</taxon>
        <taxon>Eurotiales</taxon>
        <taxon>Aspergillaceae</taxon>
        <taxon>Aspergillus</taxon>
        <taxon>Aspergillus subgen. Circumdati</taxon>
    </lineage>
</organism>
<dbReference type="OrthoDB" id="2103397at2759"/>
<dbReference type="Proteomes" id="UP000326950">
    <property type="component" value="Unassembled WGS sequence"/>
</dbReference>
<dbReference type="AlphaFoldDB" id="A0A5N6V2C0"/>
<protein>
    <recommendedName>
        <fullName evidence="3">Ubiquitin-like domain-containing protein</fullName>
    </recommendedName>
</protein>
<evidence type="ECO:0008006" key="3">
    <source>
        <dbReference type="Google" id="ProtNLM"/>
    </source>
</evidence>
<name>A0A5N6V2C0_ASPTM</name>
<dbReference type="EMBL" id="ML738603">
    <property type="protein sequence ID" value="KAE8165092.1"/>
    <property type="molecule type" value="Genomic_DNA"/>
</dbReference>
<evidence type="ECO:0000313" key="2">
    <source>
        <dbReference type="Proteomes" id="UP000326950"/>
    </source>
</evidence>